<evidence type="ECO:0000313" key="2">
    <source>
        <dbReference type="EMBL" id="KCW77012.1"/>
    </source>
</evidence>
<reference evidence="2" key="1">
    <citation type="submission" date="2013-07" db="EMBL/GenBank/DDBJ databases">
        <title>The genome of Eucalyptus grandis.</title>
        <authorList>
            <person name="Schmutz J."/>
            <person name="Hayes R."/>
            <person name="Myburg A."/>
            <person name="Tuskan G."/>
            <person name="Grattapaglia D."/>
            <person name="Rokhsar D.S."/>
        </authorList>
    </citation>
    <scope>NUCLEOTIDE SEQUENCE</scope>
    <source>
        <tissue evidence="2">Leaf extractions</tissue>
    </source>
</reference>
<proteinExistence type="predicted"/>
<sequence>MRQIQGEGNGFESRGARRSRREHSSPTPPSAGKAQSQSHHHHLHLHRPSKKEEVTVCTGRTSIARKLQSNQISLADNERPHFPHSLYFPADNGRTVWSACADVSVSGQVGLGAPRCVRFAGRARD</sequence>
<feature type="region of interest" description="Disordered" evidence="1">
    <location>
        <begin position="1"/>
        <end position="56"/>
    </location>
</feature>
<dbReference type="EMBL" id="KK198756">
    <property type="protein sequence ID" value="KCW77012.1"/>
    <property type="molecule type" value="Genomic_DNA"/>
</dbReference>
<protein>
    <submittedName>
        <fullName evidence="2">Uncharacterized protein</fullName>
    </submittedName>
</protein>
<gene>
    <name evidence="2" type="ORF">EUGRSUZ_D01359</name>
</gene>
<organism evidence="2">
    <name type="scientific">Eucalyptus grandis</name>
    <name type="common">Flooded gum</name>
    <dbReference type="NCBI Taxonomy" id="71139"/>
    <lineage>
        <taxon>Eukaryota</taxon>
        <taxon>Viridiplantae</taxon>
        <taxon>Streptophyta</taxon>
        <taxon>Embryophyta</taxon>
        <taxon>Tracheophyta</taxon>
        <taxon>Spermatophyta</taxon>
        <taxon>Magnoliopsida</taxon>
        <taxon>eudicotyledons</taxon>
        <taxon>Gunneridae</taxon>
        <taxon>Pentapetalae</taxon>
        <taxon>rosids</taxon>
        <taxon>malvids</taxon>
        <taxon>Myrtales</taxon>
        <taxon>Myrtaceae</taxon>
        <taxon>Myrtoideae</taxon>
        <taxon>Eucalypteae</taxon>
        <taxon>Eucalyptus</taxon>
    </lineage>
</organism>
<accession>A0A059CF78</accession>
<evidence type="ECO:0000256" key="1">
    <source>
        <dbReference type="SAM" id="MobiDB-lite"/>
    </source>
</evidence>
<dbReference type="Gramene" id="KCW77012">
    <property type="protein sequence ID" value="KCW77012"/>
    <property type="gene ID" value="EUGRSUZ_D01359"/>
</dbReference>
<dbReference type="InParanoid" id="A0A059CF78"/>
<dbReference type="AlphaFoldDB" id="A0A059CF78"/>
<feature type="compositionally biased region" description="Basic residues" evidence="1">
    <location>
        <begin position="38"/>
        <end position="49"/>
    </location>
</feature>
<name>A0A059CF78_EUCGR</name>